<comment type="catalytic activity">
    <reaction evidence="6">
        <text>L-threonyl-[protein] + ATP = O-phospho-L-threonyl-[protein] + ADP + H(+)</text>
        <dbReference type="Rhea" id="RHEA:46608"/>
        <dbReference type="Rhea" id="RHEA-COMP:11060"/>
        <dbReference type="Rhea" id="RHEA-COMP:11605"/>
        <dbReference type="ChEBI" id="CHEBI:15378"/>
        <dbReference type="ChEBI" id="CHEBI:30013"/>
        <dbReference type="ChEBI" id="CHEBI:30616"/>
        <dbReference type="ChEBI" id="CHEBI:61977"/>
        <dbReference type="ChEBI" id="CHEBI:456216"/>
        <dbReference type="EC" id="2.7.11.1"/>
    </reaction>
</comment>
<evidence type="ECO:0000313" key="12">
    <source>
        <dbReference type="Proteomes" id="UP000001396"/>
    </source>
</evidence>
<dbReference type="GeneID" id="31358328"/>
<feature type="region of interest" description="Disordered" evidence="8">
    <location>
        <begin position="374"/>
        <end position="439"/>
    </location>
</feature>
<keyword evidence="5" id="KW-0067">ATP-binding</keyword>
<dbReference type="Pfam" id="PF00615">
    <property type="entry name" value="RGS"/>
    <property type="match status" value="1"/>
</dbReference>
<dbReference type="InterPro" id="IPR011043">
    <property type="entry name" value="Gal_Oxase/kelch_b-propeller"/>
</dbReference>
<keyword evidence="12" id="KW-1185">Reference proteome</keyword>
<dbReference type="InterPro" id="IPR016137">
    <property type="entry name" value="RGS"/>
</dbReference>
<dbReference type="PANTHER" id="PTHR44329:SF288">
    <property type="entry name" value="MITOGEN-ACTIVATED PROTEIN KINASE KINASE KINASE 20"/>
    <property type="match status" value="1"/>
</dbReference>
<dbReference type="InterPro" id="IPR036305">
    <property type="entry name" value="RGS_sf"/>
</dbReference>
<dbReference type="Pfam" id="PF25497">
    <property type="entry name" value="COR-B"/>
    <property type="match status" value="1"/>
</dbReference>
<proteinExistence type="predicted"/>
<dbReference type="Gene3D" id="2.120.10.80">
    <property type="entry name" value="Kelch-type beta propeller"/>
    <property type="match status" value="1"/>
</dbReference>
<keyword evidence="4" id="KW-0418">Kinase</keyword>
<keyword evidence="3" id="KW-0547">Nucleotide-binding</keyword>
<evidence type="ECO:0000256" key="7">
    <source>
        <dbReference type="ARBA" id="ARBA00048679"/>
    </source>
</evidence>
<feature type="domain" description="RGS" evidence="10">
    <location>
        <begin position="824"/>
        <end position="932"/>
    </location>
</feature>
<dbReference type="PROSITE" id="PS50011">
    <property type="entry name" value="PROTEIN_KINASE_DOM"/>
    <property type="match status" value="1"/>
</dbReference>
<evidence type="ECO:0000256" key="8">
    <source>
        <dbReference type="SAM" id="MobiDB-lite"/>
    </source>
</evidence>
<evidence type="ECO:0000256" key="5">
    <source>
        <dbReference type="ARBA" id="ARBA00022840"/>
    </source>
</evidence>
<dbReference type="AlphaFoldDB" id="D3B340"/>
<reference evidence="11 12" key="1">
    <citation type="journal article" date="2011" name="Genome Res.">
        <title>Phylogeny-wide analysis of social amoeba genomes highlights ancient origins for complex intercellular communication.</title>
        <authorList>
            <person name="Heidel A.J."/>
            <person name="Lawal H.M."/>
            <person name="Felder M."/>
            <person name="Schilde C."/>
            <person name="Helps N.R."/>
            <person name="Tunggal B."/>
            <person name="Rivero F."/>
            <person name="John U."/>
            <person name="Schleicher M."/>
            <person name="Eichinger L."/>
            <person name="Platzer M."/>
            <person name="Noegel A.A."/>
            <person name="Schaap P."/>
            <person name="Gloeckner G."/>
        </authorList>
    </citation>
    <scope>NUCLEOTIDE SEQUENCE [LARGE SCALE GENOMIC DNA]</scope>
    <source>
        <strain evidence="12">ATCC 26659 / Pp 5 / PN500</strain>
    </source>
</reference>
<dbReference type="PROSITE" id="PS50132">
    <property type="entry name" value="RGS"/>
    <property type="match status" value="1"/>
</dbReference>
<dbReference type="InParanoid" id="D3B340"/>
<dbReference type="PANTHER" id="PTHR44329">
    <property type="entry name" value="SERINE/THREONINE-PROTEIN KINASE TNNI3K-RELATED"/>
    <property type="match status" value="1"/>
</dbReference>
<organism evidence="11 12">
    <name type="scientific">Heterostelium pallidum (strain ATCC 26659 / Pp 5 / PN500)</name>
    <name type="common">Cellular slime mold</name>
    <name type="synonym">Polysphondylium pallidum</name>
    <dbReference type="NCBI Taxonomy" id="670386"/>
    <lineage>
        <taxon>Eukaryota</taxon>
        <taxon>Amoebozoa</taxon>
        <taxon>Evosea</taxon>
        <taxon>Eumycetozoa</taxon>
        <taxon>Dictyostelia</taxon>
        <taxon>Acytosteliales</taxon>
        <taxon>Acytosteliaceae</taxon>
        <taxon>Heterostelium</taxon>
    </lineage>
</organism>
<feature type="domain" description="Protein kinase" evidence="9">
    <location>
        <begin position="466"/>
        <end position="743"/>
    </location>
</feature>
<evidence type="ECO:0000256" key="1">
    <source>
        <dbReference type="ARBA" id="ARBA00022679"/>
    </source>
</evidence>
<evidence type="ECO:0000259" key="9">
    <source>
        <dbReference type="PROSITE" id="PS50011"/>
    </source>
</evidence>
<dbReference type="InterPro" id="IPR044926">
    <property type="entry name" value="RGS_subdomain_2"/>
</dbReference>
<dbReference type="InterPro" id="IPR000719">
    <property type="entry name" value="Prot_kinase_dom"/>
</dbReference>
<dbReference type="STRING" id="670386.D3B340"/>
<dbReference type="SUPFAM" id="SSF56112">
    <property type="entry name" value="Protein kinase-like (PK-like)"/>
    <property type="match status" value="1"/>
</dbReference>
<dbReference type="SUPFAM" id="SSF48097">
    <property type="entry name" value="Regulator of G-protein signaling, RGS"/>
    <property type="match status" value="1"/>
</dbReference>
<evidence type="ECO:0000256" key="4">
    <source>
        <dbReference type="ARBA" id="ARBA00022777"/>
    </source>
</evidence>
<evidence type="ECO:0000313" key="11">
    <source>
        <dbReference type="EMBL" id="EFA83738.1"/>
    </source>
</evidence>
<keyword evidence="1" id="KW-0808">Transferase</keyword>
<evidence type="ECO:0000259" key="10">
    <source>
        <dbReference type="PROSITE" id="PS50132"/>
    </source>
</evidence>
<feature type="compositionally biased region" description="Low complexity" evidence="8">
    <location>
        <begin position="427"/>
        <end position="439"/>
    </location>
</feature>
<comment type="catalytic activity">
    <reaction evidence="7">
        <text>L-seryl-[protein] + ATP = O-phospho-L-seryl-[protein] + ADP + H(+)</text>
        <dbReference type="Rhea" id="RHEA:17989"/>
        <dbReference type="Rhea" id="RHEA-COMP:9863"/>
        <dbReference type="Rhea" id="RHEA-COMP:11604"/>
        <dbReference type="ChEBI" id="CHEBI:15378"/>
        <dbReference type="ChEBI" id="CHEBI:29999"/>
        <dbReference type="ChEBI" id="CHEBI:30616"/>
        <dbReference type="ChEBI" id="CHEBI:83421"/>
        <dbReference type="ChEBI" id="CHEBI:456216"/>
        <dbReference type="EC" id="2.7.11.1"/>
    </reaction>
</comment>
<dbReference type="GO" id="GO:0004674">
    <property type="term" value="F:protein serine/threonine kinase activity"/>
    <property type="evidence" value="ECO:0007669"/>
    <property type="project" value="UniProtKB-EC"/>
</dbReference>
<evidence type="ECO:0000256" key="3">
    <source>
        <dbReference type="ARBA" id="ARBA00022741"/>
    </source>
</evidence>
<dbReference type="Gene3D" id="1.10.167.10">
    <property type="entry name" value="Regulator of G-protein Signalling 4, domain 2"/>
    <property type="match status" value="1"/>
</dbReference>
<feature type="compositionally biased region" description="Low complexity" evidence="8">
    <location>
        <begin position="375"/>
        <end position="385"/>
    </location>
</feature>
<gene>
    <name evidence="11" type="primary">roco10</name>
    <name evidence="11" type="ORF">PPL_02805</name>
</gene>
<sequence>MATLTPASEKNLISYLHLIYLRDRKAVVYMVGTHLDECPKKSTAEKTIDRLALHFRQSFPTLHIAIHCQFIRLEPGAAPMKTEMIALNPVWTAKAIASLVGFQPHALPFNVNLESDEEDCVPGILSHRVLRYVWNPNAPYHVPERFFSLFLSLLESNDLAINIYTIIESDSIRDRHMSSAGMIKFTANLRVRNGRSSSFNARLGWALIASLLPMPPSPLPVPFATDPIWAAYPERPEIQQFTRRYVLDFTPHGLFGRLLSRLMQICHLLKCWHNIAILVPSSGDERILVTLDPNTNTIEIVSRFSTTSLLSYHIYDITESLISKWYKLSYRALVLCSHCVSNRIATPHLFRVEECEASVMRGDKLVYCQQHRFNSSSSGSDLSKSVPRPLTRKDSKTTVQLQPEALRRDSKGSSSMVSMSFERKESTSSLSSSTSSISTDTTIPIDVNTLLLDHSILLERVKEIDFRDIEVMHDNNVHHFDNSVQSIFTSLSMGMLDGKFVNIKIFNTPSENYGSYTKVLSMFRHEVLSMTAFRHPNVLELIGITLNPLAIITENPTFANKASTFLSEYIQDRQKHPEIAWRLKLKIALDIAKAMDKLQSQLPPFLITNLSSSNIILEKSQEVEEGIIAKISDLSSVSILPALFPTDTSPKSWHAPEILQKVNYHESTDVYSYGIILYELLTRSIAFQDHERFSSMVINGQRPSIPPDCLPSFGDLIKDCWSGDPLNRPCFSDIISQLTQIKMELEGKDNNYNSLSSDTNIYSKLPLPSGGTIIYNDRLYQFGGWAQNGKPHSNLYVLNLSNMVLEEKLSVVLKNKHAPTYKTFFAHMQSEFNEENLLYYEAIRAFRALPMSTPDERELVRLNARKIHQAFIDDSAPRQINLPGTLKIELRKTIIESAGYSANPSGADNTSNITPGAFNDTIPYVLSSIEDSFHRFKFSSSNSTRNGNWTLIQCRGLTPPPTVGPATLLWNKYMVVFGGWNQNARQLNQIYLLNLDSFEWTLQNTTGEIPPSSSAALSTTLHGDYLLVYYERADSPKQQIYRLSLESLIWISLRLD</sequence>
<evidence type="ECO:0000256" key="2">
    <source>
        <dbReference type="ARBA" id="ARBA00022737"/>
    </source>
</evidence>
<dbReference type="Pfam" id="PF24681">
    <property type="entry name" value="Kelch_KLHDC2_KLHL20_DRC7"/>
    <property type="match status" value="1"/>
</dbReference>
<dbReference type="Pfam" id="PF07714">
    <property type="entry name" value="PK_Tyr_Ser-Thr"/>
    <property type="match status" value="1"/>
</dbReference>
<keyword evidence="2" id="KW-0677">Repeat</keyword>
<dbReference type="InterPro" id="IPR011009">
    <property type="entry name" value="Kinase-like_dom_sf"/>
</dbReference>
<dbReference type="SUPFAM" id="SSF50965">
    <property type="entry name" value="Galactose oxidase, central domain"/>
    <property type="match status" value="1"/>
</dbReference>
<name>D3B340_HETP5</name>
<dbReference type="Gene3D" id="3.30.200.20">
    <property type="entry name" value="Phosphorylase Kinase, domain 1"/>
    <property type="match status" value="1"/>
</dbReference>
<dbReference type="EMBL" id="ADBJ01000010">
    <property type="protein sequence ID" value="EFA83738.1"/>
    <property type="molecule type" value="Genomic_DNA"/>
</dbReference>
<dbReference type="InterPro" id="IPR001245">
    <property type="entry name" value="Ser-Thr/Tyr_kinase_cat_dom"/>
</dbReference>
<dbReference type="InterPro" id="IPR057263">
    <property type="entry name" value="COR-B"/>
</dbReference>
<dbReference type="Gene3D" id="1.10.510.10">
    <property type="entry name" value="Transferase(Phosphotransferase) domain 1"/>
    <property type="match status" value="1"/>
</dbReference>
<dbReference type="Proteomes" id="UP000001396">
    <property type="component" value="Unassembled WGS sequence"/>
</dbReference>
<accession>D3B340</accession>
<dbReference type="RefSeq" id="XP_020435855.1">
    <property type="nucleotide sequence ID" value="XM_020573783.1"/>
</dbReference>
<comment type="caution">
    <text evidence="11">The sequence shown here is derived from an EMBL/GenBank/DDBJ whole genome shotgun (WGS) entry which is preliminary data.</text>
</comment>
<dbReference type="GO" id="GO:0005524">
    <property type="term" value="F:ATP binding"/>
    <property type="evidence" value="ECO:0007669"/>
    <property type="project" value="UniProtKB-KW"/>
</dbReference>
<evidence type="ECO:0000256" key="6">
    <source>
        <dbReference type="ARBA" id="ARBA00047899"/>
    </source>
</evidence>
<protein>
    <submittedName>
        <fullName evidence="11">Kelch repeat-containing protein</fullName>
    </submittedName>
</protein>
<dbReference type="InterPro" id="IPR015915">
    <property type="entry name" value="Kelch-typ_b-propeller"/>
</dbReference>
<dbReference type="InterPro" id="IPR051681">
    <property type="entry name" value="Ser/Thr_Kinases-Pseudokinases"/>
</dbReference>
<dbReference type="SMART" id="SM00315">
    <property type="entry name" value="RGS"/>
    <property type="match status" value="1"/>
</dbReference>